<comment type="caution">
    <text evidence="6">The sequence shown here is derived from an EMBL/GenBank/DDBJ whole genome shotgun (WGS) entry which is preliminary data.</text>
</comment>
<evidence type="ECO:0000256" key="2">
    <source>
        <dbReference type="ARBA" id="ARBA00005581"/>
    </source>
</evidence>
<name>A0ABC8LWX9_ERUVS</name>
<keyword evidence="5" id="KW-0732">Signal</keyword>
<sequence length="124" mass="13873">MCFGFKESSGCAPNILSFKNQLAANRVISVSCESNLNEKKGLVNVKFNDVYSFPVVEASRRIVWRCKITDAKTGSFFMLDRAYRGAYNPRCGQTREYIVGLTGLSLLRNKAPTNKIVPWTVAKV</sequence>
<accession>A0ABC8LWX9</accession>
<dbReference type="Proteomes" id="UP001642260">
    <property type="component" value="Unassembled WGS sequence"/>
</dbReference>
<evidence type="ECO:0000313" key="7">
    <source>
        <dbReference type="Proteomes" id="UP001642260"/>
    </source>
</evidence>
<dbReference type="GO" id="GO:0060320">
    <property type="term" value="P:rejection of self pollen"/>
    <property type="evidence" value="ECO:0007669"/>
    <property type="project" value="UniProtKB-KW"/>
</dbReference>
<proteinExistence type="inferred from homology"/>
<protein>
    <recommendedName>
        <fullName evidence="8">S-protein homolog</fullName>
    </recommendedName>
</protein>
<dbReference type="Pfam" id="PF05938">
    <property type="entry name" value="Self-incomp_S1"/>
    <property type="match status" value="1"/>
</dbReference>
<comment type="subcellular location">
    <subcellularLocation>
        <location evidence="1">Secreted</location>
    </subcellularLocation>
</comment>
<dbReference type="GO" id="GO:0005576">
    <property type="term" value="C:extracellular region"/>
    <property type="evidence" value="ECO:0007669"/>
    <property type="project" value="UniProtKB-SubCell"/>
</dbReference>
<keyword evidence="4" id="KW-0964">Secreted</keyword>
<organism evidence="6 7">
    <name type="scientific">Eruca vesicaria subsp. sativa</name>
    <name type="common">Garden rocket</name>
    <name type="synonym">Eruca sativa</name>
    <dbReference type="NCBI Taxonomy" id="29727"/>
    <lineage>
        <taxon>Eukaryota</taxon>
        <taxon>Viridiplantae</taxon>
        <taxon>Streptophyta</taxon>
        <taxon>Embryophyta</taxon>
        <taxon>Tracheophyta</taxon>
        <taxon>Spermatophyta</taxon>
        <taxon>Magnoliopsida</taxon>
        <taxon>eudicotyledons</taxon>
        <taxon>Gunneridae</taxon>
        <taxon>Pentapetalae</taxon>
        <taxon>rosids</taxon>
        <taxon>malvids</taxon>
        <taxon>Brassicales</taxon>
        <taxon>Brassicaceae</taxon>
        <taxon>Brassiceae</taxon>
        <taxon>Eruca</taxon>
    </lineage>
</organism>
<gene>
    <name evidence="6" type="ORF">ERUC_LOCUS40894</name>
</gene>
<reference evidence="6 7" key="1">
    <citation type="submission" date="2022-03" db="EMBL/GenBank/DDBJ databases">
        <authorList>
            <person name="Macdonald S."/>
            <person name="Ahmed S."/>
            <person name="Newling K."/>
        </authorList>
    </citation>
    <scope>NUCLEOTIDE SEQUENCE [LARGE SCALE GENOMIC DNA]</scope>
</reference>
<evidence type="ECO:0000313" key="6">
    <source>
        <dbReference type="EMBL" id="CAH8388411.1"/>
    </source>
</evidence>
<keyword evidence="3" id="KW-0713">Self-incompatibility</keyword>
<evidence type="ECO:0000256" key="4">
    <source>
        <dbReference type="ARBA" id="ARBA00022525"/>
    </source>
</evidence>
<comment type="similarity">
    <text evidence="2">Belongs to the plant self-incompatibility (S1) protein family.</text>
</comment>
<evidence type="ECO:0000256" key="5">
    <source>
        <dbReference type="ARBA" id="ARBA00022729"/>
    </source>
</evidence>
<evidence type="ECO:0000256" key="1">
    <source>
        <dbReference type="ARBA" id="ARBA00004613"/>
    </source>
</evidence>
<keyword evidence="7" id="KW-1185">Reference proteome</keyword>
<dbReference type="AlphaFoldDB" id="A0ABC8LWX9"/>
<evidence type="ECO:0000256" key="3">
    <source>
        <dbReference type="ARBA" id="ARBA00022471"/>
    </source>
</evidence>
<evidence type="ECO:0008006" key="8">
    <source>
        <dbReference type="Google" id="ProtNLM"/>
    </source>
</evidence>
<dbReference type="InterPro" id="IPR010264">
    <property type="entry name" value="Self-incomp_S1"/>
</dbReference>
<dbReference type="EMBL" id="CAKOAT010796264">
    <property type="protein sequence ID" value="CAH8388411.1"/>
    <property type="molecule type" value="Genomic_DNA"/>
</dbReference>